<keyword evidence="2" id="KW-1185">Reference proteome</keyword>
<organism evidence="1 2">
    <name type="scientific">Streptomyces axinellae</name>
    <dbReference type="NCBI Taxonomy" id="552788"/>
    <lineage>
        <taxon>Bacteria</taxon>
        <taxon>Bacillati</taxon>
        <taxon>Actinomycetota</taxon>
        <taxon>Actinomycetes</taxon>
        <taxon>Kitasatosporales</taxon>
        <taxon>Streptomycetaceae</taxon>
        <taxon>Streptomyces</taxon>
    </lineage>
</organism>
<dbReference type="EMBL" id="BAAARJ010000017">
    <property type="protein sequence ID" value="GAA2628322.1"/>
    <property type="molecule type" value="Genomic_DNA"/>
</dbReference>
<sequence length="76" mass="8551">MIDNRTNKVVGINNTHNEDGEMCTLNNPCEVNEKGHVVVRYLNAYGQQTYLVNSCFGRGNQLDLDARRCVLPQPQA</sequence>
<accession>A0ABN3QK66</accession>
<reference evidence="1 2" key="1">
    <citation type="journal article" date="2019" name="Int. J. Syst. Evol. Microbiol.">
        <title>The Global Catalogue of Microorganisms (GCM) 10K type strain sequencing project: providing services to taxonomists for standard genome sequencing and annotation.</title>
        <authorList>
            <consortium name="The Broad Institute Genomics Platform"/>
            <consortium name="The Broad Institute Genome Sequencing Center for Infectious Disease"/>
            <person name="Wu L."/>
            <person name="Ma J."/>
        </authorList>
    </citation>
    <scope>NUCLEOTIDE SEQUENCE [LARGE SCALE GENOMIC DNA]</scope>
    <source>
        <strain evidence="1 2">JCM 16373</strain>
    </source>
</reference>
<name>A0ABN3QK66_9ACTN</name>
<proteinExistence type="predicted"/>
<dbReference type="Proteomes" id="UP001501447">
    <property type="component" value="Unassembled WGS sequence"/>
</dbReference>
<protein>
    <submittedName>
        <fullName evidence="1">Uncharacterized protein</fullName>
    </submittedName>
</protein>
<evidence type="ECO:0000313" key="1">
    <source>
        <dbReference type="EMBL" id="GAA2628322.1"/>
    </source>
</evidence>
<gene>
    <name evidence="1" type="ORF">GCM10009863_49290</name>
</gene>
<comment type="caution">
    <text evidence="1">The sequence shown here is derived from an EMBL/GenBank/DDBJ whole genome shotgun (WGS) entry which is preliminary data.</text>
</comment>
<evidence type="ECO:0000313" key="2">
    <source>
        <dbReference type="Proteomes" id="UP001501447"/>
    </source>
</evidence>